<evidence type="ECO:0000259" key="8">
    <source>
        <dbReference type="PROSITE" id="PS50157"/>
    </source>
</evidence>
<keyword evidence="4 7" id="KW-0863">Zinc-finger</keyword>
<accession>A0A078B8C7</accession>
<dbReference type="PANTHER" id="PTHR24394">
    <property type="entry name" value="ZINC FINGER PROTEIN"/>
    <property type="match status" value="1"/>
</dbReference>
<dbReference type="InterPro" id="IPR013087">
    <property type="entry name" value="Znf_C2H2_type"/>
</dbReference>
<feature type="domain" description="C2H2-type" evidence="8">
    <location>
        <begin position="65"/>
        <end position="94"/>
    </location>
</feature>
<keyword evidence="5" id="KW-0862">Zinc</keyword>
<keyword evidence="3" id="KW-0677">Repeat</keyword>
<evidence type="ECO:0000256" key="3">
    <source>
        <dbReference type="ARBA" id="ARBA00022737"/>
    </source>
</evidence>
<dbReference type="Gene3D" id="3.30.160.60">
    <property type="entry name" value="Classic Zinc Finger"/>
    <property type="match status" value="3"/>
</dbReference>
<dbReference type="PROSITE" id="PS00028">
    <property type="entry name" value="ZINC_FINGER_C2H2_1"/>
    <property type="match status" value="3"/>
</dbReference>
<dbReference type="InterPro" id="IPR036236">
    <property type="entry name" value="Znf_C2H2_sf"/>
</dbReference>
<dbReference type="InParanoid" id="A0A078B8C7"/>
<gene>
    <name evidence="9" type="primary">Contig14737.g15693</name>
    <name evidence="9" type="ORF">STYLEM_19589</name>
</gene>
<dbReference type="SMART" id="SM00355">
    <property type="entry name" value="ZnF_C2H2"/>
    <property type="match status" value="3"/>
</dbReference>
<evidence type="ECO:0000256" key="5">
    <source>
        <dbReference type="ARBA" id="ARBA00022833"/>
    </source>
</evidence>
<organism evidence="9 10">
    <name type="scientific">Stylonychia lemnae</name>
    <name type="common">Ciliate</name>
    <dbReference type="NCBI Taxonomy" id="5949"/>
    <lineage>
        <taxon>Eukaryota</taxon>
        <taxon>Sar</taxon>
        <taxon>Alveolata</taxon>
        <taxon>Ciliophora</taxon>
        <taxon>Intramacronucleata</taxon>
        <taxon>Spirotrichea</taxon>
        <taxon>Stichotrichia</taxon>
        <taxon>Sporadotrichida</taxon>
        <taxon>Oxytrichidae</taxon>
        <taxon>Stylonychinae</taxon>
        <taxon>Stylonychia</taxon>
    </lineage>
</organism>
<keyword evidence="6" id="KW-0539">Nucleus</keyword>
<dbReference type="PANTHER" id="PTHR24394:SF44">
    <property type="entry name" value="ZINC FINGER PROTEIN 271-LIKE"/>
    <property type="match status" value="1"/>
</dbReference>
<dbReference type="SUPFAM" id="SSF57667">
    <property type="entry name" value="beta-beta-alpha zinc fingers"/>
    <property type="match status" value="2"/>
</dbReference>
<dbReference type="FunFam" id="3.30.160.60:FF:000065">
    <property type="entry name" value="B-cell CLL/lymphoma 6, member B"/>
    <property type="match status" value="1"/>
</dbReference>
<name>A0A078B8C7_STYLE</name>
<dbReference type="EMBL" id="CCKQ01018476">
    <property type="protein sequence ID" value="CDW90446.1"/>
    <property type="molecule type" value="Genomic_DNA"/>
</dbReference>
<dbReference type="OrthoDB" id="313247at2759"/>
<dbReference type="GO" id="GO:0008270">
    <property type="term" value="F:zinc ion binding"/>
    <property type="evidence" value="ECO:0007669"/>
    <property type="project" value="UniProtKB-KW"/>
</dbReference>
<dbReference type="GO" id="GO:0000981">
    <property type="term" value="F:DNA-binding transcription factor activity, RNA polymerase II-specific"/>
    <property type="evidence" value="ECO:0007669"/>
    <property type="project" value="TreeGrafter"/>
</dbReference>
<evidence type="ECO:0000313" key="10">
    <source>
        <dbReference type="Proteomes" id="UP000039865"/>
    </source>
</evidence>
<feature type="domain" description="C2H2-type" evidence="8">
    <location>
        <begin position="37"/>
        <end position="64"/>
    </location>
</feature>
<evidence type="ECO:0000256" key="2">
    <source>
        <dbReference type="ARBA" id="ARBA00022723"/>
    </source>
</evidence>
<dbReference type="AlphaFoldDB" id="A0A078B8C7"/>
<evidence type="ECO:0000256" key="4">
    <source>
        <dbReference type="ARBA" id="ARBA00022771"/>
    </source>
</evidence>
<keyword evidence="2" id="KW-0479">Metal-binding</keyword>
<feature type="domain" description="C2H2-type" evidence="8">
    <location>
        <begin position="7"/>
        <end position="36"/>
    </location>
</feature>
<dbReference type="Proteomes" id="UP000039865">
    <property type="component" value="Unassembled WGS sequence"/>
</dbReference>
<proteinExistence type="predicted"/>
<dbReference type="GO" id="GO:0005634">
    <property type="term" value="C:nucleus"/>
    <property type="evidence" value="ECO:0007669"/>
    <property type="project" value="UniProtKB-SubCell"/>
</dbReference>
<evidence type="ECO:0000313" key="9">
    <source>
        <dbReference type="EMBL" id="CDW90446.1"/>
    </source>
</evidence>
<evidence type="ECO:0000256" key="1">
    <source>
        <dbReference type="ARBA" id="ARBA00004123"/>
    </source>
</evidence>
<evidence type="ECO:0000256" key="7">
    <source>
        <dbReference type="PROSITE-ProRule" id="PRU00042"/>
    </source>
</evidence>
<comment type="subcellular location">
    <subcellularLocation>
        <location evidence="1">Nucleus</location>
    </subcellularLocation>
</comment>
<protein>
    <submittedName>
        <fullName evidence="9">Zinc finger protein 498</fullName>
    </submittedName>
</protein>
<evidence type="ECO:0000256" key="6">
    <source>
        <dbReference type="ARBA" id="ARBA00023242"/>
    </source>
</evidence>
<dbReference type="Pfam" id="PF00096">
    <property type="entry name" value="zf-C2H2"/>
    <property type="match status" value="3"/>
</dbReference>
<keyword evidence="10" id="KW-1185">Reference proteome</keyword>
<reference evidence="9 10" key="1">
    <citation type="submission" date="2014-06" db="EMBL/GenBank/DDBJ databases">
        <authorList>
            <person name="Swart Estienne"/>
        </authorList>
    </citation>
    <scope>NUCLEOTIDE SEQUENCE [LARGE SCALE GENOMIC DNA]</scope>
    <source>
        <strain evidence="9 10">130c</strain>
    </source>
</reference>
<dbReference type="PROSITE" id="PS50157">
    <property type="entry name" value="ZINC_FINGER_C2H2_2"/>
    <property type="match status" value="3"/>
</dbReference>
<sequence>MIQEEVFICQFPDCDKKFTTKFSLKRHYYIHSKQKTFQCAYCDKSFALPQYLREHQYTHTNQEPFVCGVEGCTQSFRQRGKLSLHRRTHNNFQKKEYRLVNSLDEFDNKNSLLGVIQKLKRPFSEAEKEYIACELNKQTGTKISNSELIEFVSKNEEECAKYLCNYWAPLKRRRTNYNQSQDIVVTKPSDKQNERKSSDSDLLLKQIDTNFRNSDLDHCINNEFNLLTKDLGKNDHEEIEAVNINIQCQNMEKIQAINSQIQISNNSDVCGNNMESLSIITSTDCEDVHETLKNASFTREQIVQTNDNSAEQMQNFNQDKNEQQEVIKPKTLIVQHSQPSQTSLSSINILNHSQPVIIGSQSAIPSYQSLYQQSSQNPLQSLQHQYQGMFTNSGFIIDQRIPHNEFQSMSNCSNYSIFPGQMNGMINRLPKQ</sequence>